<dbReference type="RefSeq" id="WP_054723861.1">
    <property type="nucleotide sequence ID" value="NZ_CP012898.1"/>
</dbReference>
<evidence type="ECO:0000313" key="4">
    <source>
        <dbReference type="Proteomes" id="UP000057981"/>
    </source>
</evidence>
<name>A0A0N7HXY8_9FLAO</name>
<dbReference type="InterPro" id="IPR000683">
    <property type="entry name" value="Gfo/Idh/MocA-like_OxRdtase_N"/>
</dbReference>
<accession>A0A0N7HXY8</accession>
<dbReference type="PANTHER" id="PTHR43377:SF1">
    <property type="entry name" value="BILIVERDIN REDUCTASE A"/>
    <property type="match status" value="1"/>
</dbReference>
<dbReference type="SUPFAM" id="SSF55347">
    <property type="entry name" value="Glyceraldehyde-3-phosphate dehydrogenase-like, C-terminal domain"/>
    <property type="match status" value="1"/>
</dbReference>
<feature type="domain" description="GFO/IDH/MocA-like oxidoreductase" evidence="2">
    <location>
        <begin position="156"/>
        <end position="216"/>
    </location>
</feature>
<proteinExistence type="predicted"/>
<dbReference type="Pfam" id="PF22725">
    <property type="entry name" value="GFO_IDH_MocA_C3"/>
    <property type="match status" value="1"/>
</dbReference>
<dbReference type="PANTHER" id="PTHR43377">
    <property type="entry name" value="BILIVERDIN REDUCTASE A"/>
    <property type="match status" value="1"/>
</dbReference>
<dbReference type="InterPro" id="IPR051450">
    <property type="entry name" value="Gfo/Idh/MocA_Oxidoreductases"/>
</dbReference>
<dbReference type="KEGG" id="ahz:APS56_00795"/>
<evidence type="ECO:0000313" key="3">
    <source>
        <dbReference type="EMBL" id="ALJ03774.1"/>
    </source>
</evidence>
<dbReference type="InterPro" id="IPR036291">
    <property type="entry name" value="NAD(P)-bd_dom_sf"/>
</dbReference>
<dbReference type="SUPFAM" id="SSF51735">
    <property type="entry name" value="NAD(P)-binding Rossmann-fold domains"/>
    <property type="match status" value="1"/>
</dbReference>
<feature type="domain" description="Gfo/Idh/MocA-like oxidoreductase N-terminal" evidence="1">
    <location>
        <begin position="3"/>
        <end position="118"/>
    </location>
</feature>
<dbReference type="STRING" id="1736674.APS56_00795"/>
<dbReference type="InterPro" id="IPR055170">
    <property type="entry name" value="GFO_IDH_MocA-like_dom"/>
</dbReference>
<evidence type="ECO:0000259" key="1">
    <source>
        <dbReference type="Pfam" id="PF01408"/>
    </source>
</evidence>
<dbReference type="Gene3D" id="3.40.50.720">
    <property type="entry name" value="NAD(P)-binding Rossmann-like Domain"/>
    <property type="match status" value="1"/>
</dbReference>
<organism evidence="3 4">
    <name type="scientific">Pseudalgibacter alginicilyticus</name>
    <dbReference type="NCBI Taxonomy" id="1736674"/>
    <lineage>
        <taxon>Bacteria</taxon>
        <taxon>Pseudomonadati</taxon>
        <taxon>Bacteroidota</taxon>
        <taxon>Flavobacteriia</taxon>
        <taxon>Flavobacteriales</taxon>
        <taxon>Flavobacteriaceae</taxon>
        <taxon>Pseudalgibacter</taxon>
    </lineage>
</organism>
<keyword evidence="4" id="KW-1185">Reference proteome</keyword>
<dbReference type="OrthoDB" id="9815825at2"/>
<sequence length="319" mass="35532">MLKAGVLGAGHLGKIHLRLLKQSEKYDLVGFYDADISNAKKVEAELGYKYFDSIEALIDAVDVVDIVTPTLSHYECAKMAISKGKHIFIEKPITNTVEEAEHIRELLAKNNLRGQVGHVERFNPAFLAVKNDIKSPMFIETHRLAEFNPRGTDVPVVLDLMIHDIDIILSIVKSKVKTISASGVAVISDTPDIANARLEFENGCVANLTASRISLKKMRKARFFQKDAYISVDFLTKKCEVVKMKDAPENPGDFDMVLQNAEGVKKQIYFDNPKVADNNSILDELETFADAINNNKMPIVTLHDGTEALRVATQIIECF</sequence>
<reference evidence="3 4" key="1">
    <citation type="submission" date="2015-10" db="EMBL/GenBank/DDBJ databases">
        <authorList>
            <person name="Gilbert D.G."/>
        </authorList>
    </citation>
    <scope>NUCLEOTIDE SEQUENCE [LARGE SCALE GENOMIC DNA]</scope>
    <source>
        <strain evidence="4">HZ-22</strain>
    </source>
</reference>
<dbReference type="Pfam" id="PF01408">
    <property type="entry name" value="GFO_IDH_MocA"/>
    <property type="match status" value="1"/>
</dbReference>
<protein>
    <submittedName>
        <fullName evidence="3">Oxidoreductase</fullName>
    </submittedName>
</protein>
<evidence type="ECO:0000259" key="2">
    <source>
        <dbReference type="Pfam" id="PF22725"/>
    </source>
</evidence>
<dbReference type="GO" id="GO:0000166">
    <property type="term" value="F:nucleotide binding"/>
    <property type="evidence" value="ECO:0007669"/>
    <property type="project" value="InterPro"/>
</dbReference>
<dbReference type="EMBL" id="CP012898">
    <property type="protein sequence ID" value="ALJ03774.1"/>
    <property type="molecule type" value="Genomic_DNA"/>
</dbReference>
<gene>
    <name evidence="3" type="ORF">APS56_00795</name>
</gene>
<dbReference type="AlphaFoldDB" id="A0A0N7HXY8"/>
<dbReference type="Proteomes" id="UP000057981">
    <property type="component" value="Chromosome"/>
</dbReference>
<dbReference type="Gene3D" id="3.30.360.10">
    <property type="entry name" value="Dihydrodipicolinate Reductase, domain 2"/>
    <property type="match status" value="1"/>
</dbReference>
<dbReference type="PATRIC" id="fig|1736674.3.peg.171"/>